<proteinExistence type="predicted"/>
<keyword evidence="3" id="KW-1185">Reference proteome</keyword>
<evidence type="ECO:0000313" key="3">
    <source>
        <dbReference type="Proteomes" id="UP000187151"/>
    </source>
</evidence>
<keyword evidence="1" id="KW-0233">DNA recombination</keyword>
<sequence length="176" mass="18694">MPRTVQRPILAQPDARALLAATRVDPLLHAAVSVMLMAGLRPTEAARLTVADYAPGDEPRLRVVGGRHIQIARSAAVAMDAYLASQEAEPGEPLLLGLQENLPQLVRRAAEQVGVQAGVHSLRRAAIAAALEDNPPHSHIEAYFGINKALDRKALTPLPEGYDAGMAATLEAAFGF</sequence>
<protein>
    <recommendedName>
        <fullName evidence="4">Tyr recombinase domain-containing protein</fullName>
    </recommendedName>
</protein>
<dbReference type="InterPro" id="IPR011010">
    <property type="entry name" value="DNA_brk_join_enz"/>
</dbReference>
<name>A0ABX3GBW0_9ACTN</name>
<dbReference type="Proteomes" id="UP000187151">
    <property type="component" value="Unassembled WGS sequence"/>
</dbReference>
<dbReference type="SUPFAM" id="SSF56349">
    <property type="entry name" value="DNA breaking-rejoining enzymes"/>
    <property type="match status" value="1"/>
</dbReference>
<reference evidence="2 3" key="1">
    <citation type="submission" date="2016-01" db="EMBL/GenBank/DDBJ databases">
        <title>Streptomyces amritsarensis strain MTCC 11845 genome sequencing and assembly.</title>
        <authorList>
            <person name="Sharma D."/>
            <person name="Nair G.R."/>
            <person name="Kaur G."/>
            <person name="Manhas R.K."/>
            <person name="Mayilraj S."/>
        </authorList>
    </citation>
    <scope>NUCLEOTIDE SEQUENCE [LARGE SCALE GENOMIC DNA]</scope>
    <source>
        <strain evidence="2 3">MTCC 11845</strain>
    </source>
</reference>
<evidence type="ECO:0000313" key="2">
    <source>
        <dbReference type="EMBL" id="OLZ72588.1"/>
    </source>
</evidence>
<evidence type="ECO:0008006" key="4">
    <source>
        <dbReference type="Google" id="ProtNLM"/>
    </source>
</evidence>
<accession>A0ABX3GBW0</accession>
<dbReference type="InterPro" id="IPR013762">
    <property type="entry name" value="Integrase-like_cat_sf"/>
</dbReference>
<gene>
    <name evidence="2" type="ORF">AVW11_04130</name>
</gene>
<comment type="caution">
    <text evidence="2">The sequence shown here is derived from an EMBL/GenBank/DDBJ whole genome shotgun (WGS) entry which is preliminary data.</text>
</comment>
<dbReference type="RefSeq" id="WP_076043260.1">
    <property type="nucleotide sequence ID" value="NZ_MQUR01000005.1"/>
</dbReference>
<evidence type="ECO:0000256" key="1">
    <source>
        <dbReference type="ARBA" id="ARBA00023172"/>
    </source>
</evidence>
<dbReference type="EMBL" id="MQUR01000005">
    <property type="protein sequence ID" value="OLZ72588.1"/>
    <property type="molecule type" value="Genomic_DNA"/>
</dbReference>
<dbReference type="Gene3D" id="1.10.443.10">
    <property type="entry name" value="Intergrase catalytic core"/>
    <property type="match status" value="1"/>
</dbReference>
<organism evidence="2 3">
    <name type="scientific">Streptomyces amritsarensis</name>
    <dbReference type="NCBI Taxonomy" id="681158"/>
    <lineage>
        <taxon>Bacteria</taxon>
        <taxon>Bacillati</taxon>
        <taxon>Actinomycetota</taxon>
        <taxon>Actinomycetes</taxon>
        <taxon>Kitasatosporales</taxon>
        <taxon>Streptomycetaceae</taxon>
        <taxon>Streptomyces</taxon>
    </lineage>
</organism>